<evidence type="ECO:0000313" key="1">
    <source>
        <dbReference type="EMBL" id="CAC5382139.1"/>
    </source>
</evidence>
<dbReference type="EC" id="2.3.2.27" evidence="1"/>
<dbReference type="SUPFAM" id="SSF63829">
    <property type="entry name" value="Calcium-dependent phosphotriesterase"/>
    <property type="match status" value="1"/>
</dbReference>
<gene>
    <name evidence="1" type="ORF">MCOR_17998</name>
</gene>
<proteinExistence type="predicted"/>
<keyword evidence="1" id="KW-0012">Acyltransferase</keyword>
<dbReference type="Proteomes" id="UP000507470">
    <property type="component" value="Unassembled WGS sequence"/>
</dbReference>
<dbReference type="EMBL" id="CACVKT020003176">
    <property type="protein sequence ID" value="CAC5382139.1"/>
    <property type="molecule type" value="Genomic_DNA"/>
</dbReference>
<organism evidence="1 2">
    <name type="scientific">Mytilus coruscus</name>
    <name type="common">Sea mussel</name>
    <dbReference type="NCBI Taxonomy" id="42192"/>
    <lineage>
        <taxon>Eukaryota</taxon>
        <taxon>Metazoa</taxon>
        <taxon>Spiralia</taxon>
        <taxon>Lophotrochozoa</taxon>
        <taxon>Mollusca</taxon>
        <taxon>Bivalvia</taxon>
        <taxon>Autobranchia</taxon>
        <taxon>Pteriomorphia</taxon>
        <taxon>Mytilida</taxon>
        <taxon>Mytiloidea</taxon>
        <taxon>Mytilidae</taxon>
        <taxon>Mytilinae</taxon>
        <taxon>Mytilus</taxon>
    </lineage>
</organism>
<evidence type="ECO:0000313" key="2">
    <source>
        <dbReference type="Proteomes" id="UP000507470"/>
    </source>
</evidence>
<reference evidence="1 2" key="1">
    <citation type="submission" date="2020-06" db="EMBL/GenBank/DDBJ databases">
        <authorList>
            <person name="Li R."/>
            <person name="Bekaert M."/>
        </authorList>
    </citation>
    <scope>NUCLEOTIDE SEQUENCE [LARGE SCALE GENOMIC DNA]</scope>
    <source>
        <strain evidence="2">wild</strain>
    </source>
</reference>
<accession>A0A6J8BHK4</accession>
<keyword evidence="1" id="KW-0808">Transferase</keyword>
<dbReference type="OrthoDB" id="6064205at2759"/>
<keyword evidence="2" id="KW-1185">Reference proteome</keyword>
<dbReference type="GO" id="GO:0061630">
    <property type="term" value="F:ubiquitin protein ligase activity"/>
    <property type="evidence" value="ECO:0007669"/>
    <property type="project" value="UniProtKB-EC"/>
</dbReference>
<dbReference type="InterPro" id="IPR011042">
    <property type="entry name" value="6-blade_b-propeller_TolB-like"/>
</dbReference>
<protein>
    <submittedName>
        <fullName evidence="1">TRIM71</fullName>
        <ecNumber evidence="1">2.3.2.27</ecNumber>
    </submittedName>
</protein>
<name>A0A6J8BHK4_MYTCO</name>
<dbReference type="AlphaFoldDB" id="A0A6J8BHK4"/>
<dbReference type="Gene3D" id="2.120.10.30">
    <property type="entry name" value="TolB, C-terminal domain"/>
    <property type="match status" value="1"/>
</dbReference>
<sequence length="197" mass="21955">MEFSKEQNFQPPCTNAIIMPFYWCVTESGLRSYIGTIDIASPTCADAIFVLENSESELQAIKYITSTSNGNICVVDTFDRDFHGRVVILSPGGDILGTYTGHPDVNTKKKPFKAFEVLTTPSDNIVVTDTDNHLLHILNDQGQCITYYNLHDMGILRPHSLALSTKGTIYIGCLKKKALFVISDKKAKLYELEYSGF</sequence>